<evidence type="ECO:0000256" key="1">
    <source>
        <dbReference type="SAM" id="Coils"/>
    </source>
</evidence>
<feature type="compositionally biased region" description="Polar residues" evidence="2">
    <location>
        <begin position="46"/>
        <end position="58"/>
    </location>
</feature>
<sequence length="1324" mass="149225">MYDNIITTLNDNHTASNDMIGIDRVQEYLDLIYKASMLTRGATLQPPASLNNSVNRSRLGSRRPSGEASQSVPHLQHTMMLSEKNQEIEKLQECLRKLQEDNSHLSNLVRQKDIQLEQQQELEIKVKELMVEVENLHHQSVRSSANTMNLRSSQKEIVVEEDGSPSNGEELNDERKMYQDSIIAANYNYQIEQLQLKHAKEIEESQYLIQALQEDRQAQEQRLSQNEQALANLQATSETLKAQLKNALEREHQNELEVNRLKKKLSQYIAQSNESVKNYKDQLNDKEKDLNSKSEQIARLKAKLQMLKSIQTQQHARNESTGATTQPTQERRNSGVNQSAVTTKGIGSATTITQINLGTKEQQVIVDIQTNKRLAKDGSQTGIKPHHTRANKLSNGSINSRMFLNQTSEKLSSTATGQSRNMGGNQQQSMPVGNNYLKKGGAQLHYQTAHNVVNLGSSRSHTPNSRNGLTKRDETSNHRLQKYINTAANTAGLLKKDQHQTESNISYNNTLTTSKRKKNAGKRQSSVEDCSSYLNQDFNQTGFYSTAAQGIAPGQTAQLFTTQSELEAIVKNLIGQFASGSNTTRGDQHHLQSNISFSKRKSGQQDSGELGSEGLSSRLTTQRDPAHPLLMTLDKDFLVQLEKSLKKLAKSNEKVKQITREKEQFERQYLKLKDKITIFKEERAEFALEREQLQQQVHKLELRLKQAQVILNLGEVENNRSKSRATLIEENEIRSVQKTALKNYKKAQQEISPKKLTTPGNYHLGSGCSGINGDNLNLGTNDSIQQQQQNTRYSHMGGNTTGHKNYQNNYVVQAPLTCRVSDSYDISLRINSGLNSSHKKTVMFGVQNRHYQQQPSVSNPLDQSSATVKQLNKNSMIQHSTSKREIQLNQTPVQTHQQSVSTSKFLAESSSPNKQTVPHHQKSNTKDSLGSTLPLSLIHQQNARLGKTPTLKINLASRQDEETKKSLNYEEANLPDDPVIISRFSHLPLRNHEGNNNSMISSRNISRASASNLISKKSFQASSINQLMQEQRHIQQQNQALIFGYQTGSYRESNVQYRSPPRIEAQATEPPSYEKSIQKVQSIPTHQPSSPKLIYSREPLNQAPLTYQQITESSSSINILKKIGTESSLGTKAKDRYLTNNIVFAPGITHYDEEYEEGLQTVQRHGEDDEEYEEYEEQDEGEESDERLMMEDIDENNTINTYIMPHGGALQTAGANNGDPRDFSSAVFRMGQAPNSSLGATQSSTEGVINLGPNLNMQVNAIGHMVRRKKQHQMFGVANTQHHKQQKQQQSQYLDEEMPVQFKMLNNSSTAMPMKHSRYTNDTD</sequence>
<gene>
    <name evidence="4" type="ORF">FGO68_gene17678</name>
</gene>
<protein>
    <recommendedName>
        <fullName evidence="3">Fumarate reductase/succinate dehydrogenase flavoprotein-like C-terminal domain-containing protein</fullName>
    </recommendedName>
</protein>
<feature type="region of interest" description="Disordered" evidence="2">
    <location>
        <begin position="1162"/>
        <end position="1185"/>
    </location>
</feature>
<reference evidence="4" key="1">
    <citation type="submission" date="2019-06" db="EMBL/GenBank/DDBJ databases">
        <authorList>
            <person name="Zheng W."/>
        </authorList>
    </citation>
    <scope>NUCLEOTIDE SEQUENCE</scope>
    <source>
        <strain evidence="4">QDHG01</strain>
    </source>
</reference>
<feature type="region of interest" description="Disordered" evidence="2">
    <location>
        <begin position="310"/>
        <end position="341"/>
    </location>
</feature>
<dbReference type="Pfam" id="PF02910">
    <property type="entry name" value="Succ_DH_flav_C"/>
    <property type="match status" value="1"/>
</dbReference>
<feature type="region of interest" description="Disordered" evidence="2">
    <location>
        <begin position="885"/>
        <end position="931"/>
    </location>
</feature>
<evidence type="ECO:0000259" key="3">
    <source>
        <dbReference type="Pfam" id="PF02910"/>
    </source>
</evidence>
<organism evidence="4 5">
    <name type="scientific">Halteria grandinella</name>
    <dbReference type="NCBI Taxonomy" id="5974"/>
    <lineage>
        <taxon>Eukaryota</taxon>
        <taxon>Sar</taxon>
        <taxon>Alveolata</taxon>
        <taxon>Ciliophora</taxon>
        <taxon>Intramacronucleata</taxon>
        <taxon>Spirotrichea</taxon>
        <taxon>Stichotrichia</taxon>
        <taxon>Sporadotrichida</taxon>
        <taxon>Halteriidae</taxon>
        <taxon>Halteria</taxon>
    </lineage>
</organism>
<feature type="region of interest" description="Disordered" evidence="2">
    <location>
        <begin position="44"/>
        <end position="73"/>
    </location>
</feature>
<evidence type="ECO:0000313" key="4">
    <source>
        <dbReference type="EMBL" id="TNV86366.1"/>
    </source>
</evidence>
<name>A0A8J8P6E4_HALGN</name>
<feature type="domain" description="Fumarate reductase/succinate dehydrogenase flavoprotein-like C-terminal" evidence="3">
    <location>
        <begin position="247"/>
        <end position="332"/>
    </location>
</feature>
<dbReference type="EMBL" id="RRYP01001133">
    <property type="protein sequence ID" value="TNV86366.1"/>
    <property type="molecule type" value="Genomic_DNA"/>
</dbReference>
<evidence type="ECO:0000256" key="2">
    <source>
        <dbReference type="SAM" id="MobiDB-lite"/>
    </source>
</evidence>
<feature type="region of interest" description="Disordered" evidence="2">
    <location>
        <begin position="596"/>
        <end position="623"/>
    </location>
</feature>
<dbReference type="Proteomes" id="UP000785679">
    <property type="component" value="Unassembled WGS sequence"/>
</dbReference>
<feature type="compositionally biased region" description="Acidic residues" evidence="2">
    <location>
        <begin position="1168"/>
        <end position="1185"/>
    </location>
</feature>
<feature type="region of interest" description="Disordered" evidence="2">
    <location>
        <begin position="455"/>
        <end position="475"/>
    </location>
</feature>
<keyword evidence="1" id="KW-0175">Coiled coil</keyword>
<feature type="compositionally biased region" description="Low complexity" evidence="2">
    <location>
        <begin position="607"/>
        <end position="617"/>
    </location>
</feature>
<feature type="compositionally biased region" description="Polar residues" evidence="2">
    <location>
        <begin position="887"/>
        <end position="916"/>
    </location>
</feature>
<keyword evidence="5" id="KW-1185">Reference proteome</keyword>
<accession>A0A8J8P6E4</accession>
<feature type="coiled-coil region" evidence="1">
    <location>
        <begin position="638"/>
        <end position="710"/>
    </location>
</feature>
<feature type="coiled-coil region" evidence="1">
    <location>
        <begin position="202"/>
        <end position="310"/>
    </location>
</feature>
<comment type="caution">
    <text evidence="4">The sequence shown here is derived from an EMBL/GenBank/DDBJ whole genome shotgun (WGS) entry which is preliminary data.</text>
</comment>
<proteinExistence type="predicted"/>
<evidence type="ECO:0000313" key="5">
    <source>
        <dbReference type="Proteomes" id="UP000785679"/>
    </source>
</evidence>
<feature type="coiled-coil region" evidence="1">
    <location>
        <begin position="81"/>
        <end position="139"/>
    </location>
</feature>
<feature type="compositionally biased region" description="Polar residues" evidence="2">
    <location>
        <begin position="455"/>
        <end position="468"/>
    </location>
</feature>
<dbReference type="InterPro" id="IPR015939">
    <property type="entry name" value="Fum_Rdtase/Succ_DH_flav-like_C"/>
</dbReference>